<reference evidence="2 3" key="1">
    <citation type="submission" date="2020-01" db="EMBL/GenBank/DDBJ databases">
        <title>Insect and environment-associated Actinomycetes.</title>
        <authorList>
            <person name="Currrie C."/>
            <person name="Chevrette M."/>
            <person name="Carlson C."/>
            <person name="Stubbendieck R."/>
            <person name="Wendt-Pienkowski E."/>
        </authorList>
    </citation>
    <scope>NUCLEOTIDE SEQUENCE [LARGE SCALE GENOMIC DNA]</scope>
    <source>
        <strain evidence="2 3">SID7590</strain>
    </source>
</reference>
<proteinExistence type="predicted"/>
<dbReference type="AlphaFoldDB" id="A0A7K3SBF4"/>
<protein>
    <submittedName>
        <fullName evidence="2">Murein biosynthesis integral membrane protein MurJ</fullName>
    </submittedName>
</protein>
<sequence length="60" mass="5914">CVPAGALAYGAARIAERAGDVAAAGAGTLALLLGVVLLARPLGIGEITTMLASGRARLRR</sequence>
<keyword evidence="1" id="KW-0812">Transmembrane</keyword>
<organism evidence="2 3">
    <name type="scientific">Streptomyces parvus</name>
    <dbReference type="NCBI Taxonomy" id="66428"/>
    <lineage>
        <taxon>Bacteria</taxon>
        <taxon>Bacillati</taxon>
        <taxon>Actinomycetota</taxon>
        <taxon>Actinomycetes</taxon>
        <taxon>Kitasatosporales</taxon>
        <taxon>Streptomycetaceae</taxon>
        <taxon>Streptomyces</taxon>
    </lineage>
</organism>
<dbReference type="EMBL" id="JAAGMP010001912">
    <property type="protein sequence ID" value="NEC24867.1"/>
    <property type="molecule type" value="Genomic_DNA"/>
</dbReference>
<comment type="caution">
    <text evidence="2">The sequence shown here is derived from an EMBL/GenBank/DDBJ whole genome shotgun (WGS) entry which is preliminary data.</text>
</comment>
<gene>
    <name evidence="2" type="ORF">G3I50_42495</name>
</gene>
<dbReference type="Proteomes" id="UP000469670">
    <property type="component" value="Unassembled WGS sequence"/>
</dbReference>
<name>A0A7K3SBF4_9ACTN</name>
<evidence type="ECO:0000313" key="2">
    <source>
        <dbReference type="EMBL" id="NEC24867.1"/>
    </source>
</evidence>
<feature type="transmembrane region" description="Helical" evidence="1">
    <location>
        <begin position="29"/>
        <end position="52"/>
    </location>
</feature>
<keyword evidence="1" id="KW-1133">Transmembrane helix</keyword>
<accession>A0A7K3SBF4</accession>
<evidence type="ECO:0000256" key="1">
    <source>
        <dbReference type="SAM" id="Phobius"/>
    </source>
</evidence>
<feature type="non-terminal residue" evidence="2">
    <location>
        <position position="1"/>
    </location>
</feature>
<evidence type="ECO:0000313" key="3">
    <source>
        <dbReference type="Proteomes" id="UP000469670"/>
    </source>
</evidence>
<keyword evidence="1" id="KW-0472">Membrane</keyword>